<dbReference type="GeneID" id="63806102"/>
<comment type="similarity">
    <text evidence="2">Belongs to the ABC transporter superfamily. ABCG family. PDR (TC 3.A.1.205) subfamily.</text>
</comment>
<proteinExistence type="inferred from homology"/>
<accession>A0A1Y1WEE7</accession>
<dbReference type="InterPro" id="IPR003439">
    <property type="entry name" value="ABC_transporter-like_ATP-bd"/>
</dbReference>
<evidence type="ECO:0000256" key="5">
    <source>
        <dbReference type="ARBA" id="ARBA00022741"/>
    </source>
</evidence>
<gene>
    <name evidence="12" type="ORF">DL89DRAFT_277579</name>
</gene>
<feature type="domain" description="ABC transporter" evidence="11">
    <location>
        <begin position="105"/>
        <end position="365"/>
    </location>
</feature>
<comment type="subcellular location">
    <subcellularLocation>
        <location evidence="1">Membrane</location>
        <topology evidence="1">Multi-pass membrane protein</topology>
    </subcellularLocation>
</comment>
<sequence>MDSRQHGRASGNKADALSLTHSPQLDPIRSPTVSDPGEIVSSKVSSETNDPPEALTSFGEPLHVSISRATSRFQQIQRSLSKPRDAGEEEASEVHSPPFSKRVGLVFNDLSVYGDNTSNRHIGTVITPFYKILHGMSGVVEDGEMLLVLGQPGSGCSTLLRVLGDRRGTYRRIEGTVSYGGLTPEEVAKHYRGEVAYSQEEDMHFPSLSVRKTLEFAIKCKTPNKNLVHDSGAYQREMLPTLLEMYGLSACADTIVGNAFLRGVSGGERKRVSIAEQVATGASVDIWDGTTRGLDSSSALDYVRSLRISADVLHKATVASLYQASENIYDLFDKVMVIEDGHQLYFGPATKAVEYFASIGIYKPPRQTTSDFLTGVTQLHERTVLPGWEERAPKTVEEFEAAWRQSQQYQDLRDQVASFEKRVAADNRSEEIRQFIDQTKNGHGEKQDSPYFSLLLAREIDMFIHNVRLLVFKFIYNVAFAIIVGTLFINLPDDSSSAFTRGGAMTEVPKAISGREVVYKHKAFALYHPAALSLAQTIMDLPFMLFQVIVFSSILYFTVGLYSSADNFFCFILYLFVCAMCLTGFFRLVGNISASLDVAHTIAGISLLFLCLYAGYLIPPRSMKRYLWWVYWISPLAYSFKSLMCNEFRSLSLKCTGIQLAPSGPMFTNRNYQVCTILGAVPGEDYISAVLCFWLLFTFAIAIVMEFIEFGNAGYSINVYKRRLPQVSTVNDEDTEMTKEAIGALSFTWKHVSYTVPVKGGERQLLDGISGYVKPGTMTALMGSSGAGKTTLLDSLAMRKTIGKLEGEVLMNGAQQSASFRRITGYAEQLDVHNPHSTVREALRFSAYLRQSASVPDEQKNDDVEHVIRLLGMSGIADCMVGLPDSGEGISLEQRKRLTIGVELVAKPKILFLDEPTSGLDAQASFTIVSFLRRLAAEGQTILCTIHQPSSMLFQQFDRLLLLARGGQTVYFGNLGYDSQTLTGYFEKNGADKCSDSANPAEYILDVVGNRSLNIDWPQVWNDSSEKMVTKRMLLSYWRNPSYNLTRIALQVVCALVVGFSFINLSDSAADLQNKVFAVFLTSILGVLVINQVQPEYLRQRLTFGRESSSNQYSWKAFAFAIIFTEWPFAIVANTVFFLCFYWTVGLNSISSRIGCFYLSYQLYGIFSLTLGQAIASFSPNDVVVSLFNPIFTVPSAMFCGVAIPFSQFPKFWKFLYWLSPYHYYIELVVVNDLHGSPVHCKPHEHHIFNPPPRMTCQQYAGLWVSKAIGYINNPNATSSCEYCQFKDGDDFYKTLSWSFDHRWRNWGILAGYAIFNIAFTVLMVRVYKVNKR</sequence>
<feature type="transmembrane region" description="Helical" evidence="10">
    <location>
        <begin position="1150"/>
        <end position="1171"/>
    </location>
</feature>
<dbReference type="GO" id="GO:0016887">
    <property type="term" value="F:ATP hydrolysis activity"/>
    <property type="evidence" value="ECO:0007669"/>
    <property type="project" value="InterPro"/>
</dbReference>
<feature type="domain" description="ABC transporter" evidence="11">
    <location>
        <begin position="747"/>
        <end position="990"/>
    </location>
</feature>
<dbReference type="OrthoDB" id="245989at2759"/>
<feature type="transmembrane region" description="Helical" evidence="10">
    <location>
        <begin position="1077"/>
        <end position="1098"/>
    </location>
</feature>
<dbReference type="CDD" id="cd03232">
    <property type="entry name" value="ABCG_PDR_domain2"/>
    <property type="match status" value="1"/>
</dbReference>
<dbReference type="InterPro" id="IPR010929">
    <property type="entry name" value="PDR_CDR_ABC"/>
</dbReference>
<evidence type="ECO:0000256" key="6">
    <source>
        <dbReference type="ARBA" id="ARBA00022840"/>
    </source>
</evidence>
<keyword evidence="6" id="KW-0067">ATP-binding</keyword>
<dbReference type="CDD" id="cd03233">
    <property type="entry name" value="ABCG_PDR_domain1"/>
    <property type="match status" value="1"/>
</dbReference>
<dbReference type="STRING" id="61395.A0A1Y1WEE7"/>
<dbReference type="InterPro" id="IPR017871">
    <property type="entry name" value="ABC_transporter-like_CS"/>
</dbReference>
<evidence type="ECO:0000313" key="13">
    <source>
        <dbReference type="Proteomes" id="UP000193922"/>
    </source>
</evidence>
<dbReference type="SMART" id="SM00382">
    <property type="entry name" value="AAA"/>
    <property type="match status" value="1"/>
</dbReference>
<feature type="transmembrane region" description="Helical" evidence="10">
    <location>
        <begin position="1183"/>
        <end position="1206"/>
    </location>
</feature>
<evidence type="ECO:0000313" key="12">
    <source>
        <dbReference type="EMBL" id="ORX71863.1"/>
    </source>
</evidence>
<evidence type="ECO:0000259" key="11">
    <source>
        <dbReference type="PROSITE" id="PS50893"/>
    </source>
</evidence>
<evidence type="ECO:0000256" key="10">
    <source>
        <dbReference type="SAM" id="Phobius"/>
    </source>
</evidence>
<dbReference type="Pfam" id="PF01061">
    <property type="entry name" value="ABC2_membrane"/>
    <property type="match status" value="2"/>
</dbReference>
<keyword evidence="5" id="KW-0547">Nucleotide-binding</keyword>
<name>A0A1Y1WEE7_9FUNG</name>
<evidence type="ECO:0000256" key="1">
    <source>
        <dbReference type="ARBA" id="ARBA00004141"/>
    </source>
</evidence>
<dbReference type="GO" id="GO:0005524">
    <property type="term" value="F:ATP binding"/>
    <property type="evidence" value="ECO:0007669"/>
    <property type="project" value="UniProtKB-KW"/>
</dbReference>
<dbReference type="Pfam" id="PF06422">
    <property type="entry name" value="PDR_CDR"/>
    <property type="match status" value="1"/>
</dbReference>
<keyword evidence="8 10" id="KW-0472">Membrane</keyword>
<dbReference type="PANTHER" id="PTHR19241">
    <property type="entry name" value="ATP-BINDING CASSETTE TRANSPORTER"/>
    <property type="match status" value="1"/>
</dbReference>
<dbReference type="GO" id="GO:0140359">
    <property type="term" value="F:ABC-type transporter activity"/>
    <property type="evidence" value="ECO:0007669"/>
    <property type="project" value="InterPro"/>
</dbReference>
<feature type="transmembrane region" description="Helical" evidence="10">
    <location>
        <begin position="568"/>
        <end position="586"/>
    </location>
</feature>
<dbReference type="Pfam" id="PF00005">
    <property type="entry name" value="ABC_tran"/>
    <property type="match status" value="2"/>
</dbReference>
<dbReference type="Proteomes" id="UP000193922">
    <property type="component" value="Unassembled WGS sequence"/>
</dbReference>
<evidence type="ECO:0000256" key="7">
    <source>
        <dbReference type="ARBA" id="ARBA00022989"/>
    </source>
</evidence>
<evidence type="ECO:0000256" key="4">
    <source>
        <dbReference type="ARBA" id="ARBA00022692"/>
    </source>
</evidence>
<dbReference type="InterPro" id="IPR034003">
    <property type="entry name" value="ABCG_PDR_2"/>
</dbReference>
<feature type="transmembrane region" description="Helical" evidence="10">
    <location>
        <begin position="1307"/>
        <end position="1328"/>
    </location>
</feature>
<dbReference type="RefSeq" id="XP_040745287.1">
    <property type="nucleotide sequence ID" value="XM_040889454.1"/>
</dbReference>
<dbReference type="PROSITE" id="PS50893">
    <property type="entry name" value="ABC_TRANSPORTER_2"/>
    <property type="match status" value="2"/>
</dbReference>
<evidence type="ECO:0000256" key="2">
    <source>
        <dbReference type="ARBA" id="ARBA00006012"/>
    </source>
</evidence>
<dbReference type="EMBL" id="MCFD01000003">
    <property type="protein sequence ID" value="ORX71863.1"/>
    <property type="molecule type" value="Genomic_DNA"/>
</dbReference>
<feature type="transmembrane region" description="Helical" evidence="10">
    <location>
        <begin position="470"/>
        <end position="491"/>
    </location>
</feature>
<dbReference type="PROSITE" id="PS00211">
    <property type="entry name" value="ABC_TRANSPORTER_1"/>
    <property type="match status" value="1"/>
</dbReference>
<feature type="transmembrane region" description="Helical" evidence="10">
    <location>
        <begin position="598"/>
        <end position="619"/>
    </location>
</feature>
<dbReference type="InterPro" id="IPR003593">
    <property type="entry name" value="AAA+_ATPase"/>
</dbReference>
<feature type="region of interest" description="Disordered" evidence="9">
    <location>
        <begin position="1"/>
        <end position="61"/>
    </location>
</feature>
<dbReference type="FunFam" id="3.40.50.300:FF:000054">
    <property type="entry name" value="ABC multidrug transporter atrF"/>
    <property type="match status" value="1"/>
</dbReference>
<dbReference type="InterPro" id="IPR027417">
    <property type="entry name" value="P-loop_NTPase"/>
</dbReference>
<evidence type="ECO:0000256" key="3">
    <source>
        <dbReference type="ARBA" id="ARBA00022448"/>
    </source>
</evidence>
<organism evidence="12 13">
    <name type="scientific">Linderina pennispora</name>
    <dbReference type="NCBI Taxonomy" id="61395"/>
    <lineage>
        <taxon>Eukaryota</taxon>
        <taxon>Fungi</taxon>
        <taxon>Fungi incertae sedis</taxon>
        <taxon>Zoopagomycota</taxon>
        <taxon>Kickxellomycotina</taxon>
        <taxon>Kickxellomycetes</taxon>
        <taxon>Kickxellales</taxon>
        <taxon>Kickxellaceae</taxon>
        <taxon>Linderina</taxon>
    </lineage>
</organism>
<feature type="transmembrane region" description="Helical" evidence="10">
    <location>
        <begin position="541"/>
        <end position="561"/>
    </location>
</feature>
<comment type="caution">
    <text evidence="12">The sequence shown here is derived from an EMBL/GenBank/DDBJ whole genome shotgun (WGS) entry which is preliminary data.</text>
</comment>
<dbReference type="InterPro" id="IPR013525">
    <property type="entry name" value="ABC2_TM"/>
</dbReference>
<keyword evidence="7 10" id="KW-1133">Transmembrane helix</keyword>
<feature type="transmembrane region" description="Helical" evidence="10">
    <location>
        <begin position="1118"/>
        <end position="1144"/>
    </location>
</feature>
<feature type="region of interest" description="Disordered" evidence="9">
    <location>
        <begin position="73"/>
        <end position="95"/>
    </location>
</feature>
<dbReference type="InterPro" id="IPR043926">
    <property type="entry name" value="ABCG_dom"/>
</dbReference>
<dbReference type="SUPFAM" id="SSF52540">
    <property type="entry name" value="P-loop containing nucleoside triphosphate hydrolases"/>
    <property type="match status" value="2"/>
</dbReference>
<dbReference type="InterPro" id="IPR034001">
    <property type="entry name" value="ABCG_PDR_1"/>
</dbReference>
<dbReference type="Gene3D" id="3.40.50.300">
    <property type="entry name" value="P-loop containing nucleotide triphosphate hydrolases"/>
    <property type="match status" value="2"/>
</dbReference>
<keyword evidence="4 10" id="KW-0812">Transmembrane</keyword>
<protein>
    <recommendedName>
        <fullName evidence="11">ABC transporter domain-containing protein</fullName>
    </recommendedName>
</protein>
<evidence type="ECO:0000256" key="9">
    <source>
        <dbReference type="SAM" id="MobiDB-lite"/>
    </source>
</evidence>
<reference evidence="12 13" key="1">
    <citation type="submission" date="2016-07" db="EMBL/GenBank/DDBJ databases">
        <title>Pervasive Adenine N6-methylation of Active Genes in Fungi.</title>
        <authorList>
            <consortium name="DOE Joint Genome Institute"/>
            <person name="Mondo S.J."/>
            <person name="Dannebaum R.O."/>
            <person name="Kuo R.C."/>
            <person name="Labutti K."/>
            <person name="Haridas S."/>
            <person name="Kuo A."/>
            <person name="Salamov A."/>
            <person name="Ahrendt S.R."/>
            <person name="Lipzen A."/>
            <person name="Sullivan W."/>
            <person name="Andreopoulos W.B."/>
            <person name="Clum A."/>
            <person name="Lindquist E."/>
            <person name="Daum C."/>
            <person name="Ramamoorthy G.K."/>
            <person name="Gryganskyi A."/>
            <person name="Culley D."/>
            <person name="Magnuson J.K."/>
            <person name="James T.Y."/>
            <person name="O'Malley M.A."/>
            <person name="Stajich J.E."/>
            <person name="Spatafora J.W."/>
            <person name="Visel A."/>
            <person name="Grigoriev I.V."/>
        </authorList>
    </citation>
    <scope>NUCLEOTIDE SEQUENCE [LARGE SCALE GENOMIC DNA]</scope>
    <source>
        <strain evidence="12 13">ATCC 12442</strain>
    </source>
</reference>
<dbReference type="GO" id="GO:0016020">
    <property type="term" value="C:membrane"/>
    <property type="evidence" value="ECO:0007669"/>
    <property type="project" value="UniProtKB-SubCell"/>
</dbReference>
<keyword evidence="13" id="KW-1185">Reference proteome</keyword>
<keyword evidence="3" id="KW-0813">Transport</keyword>
<feature type="transmembrane region" description="Helical" evidence="10">
    <location>
        <begin position="1048"/>
        <end position="1065"/>
    </location>
</feature>
<evidence type="ECO:0000256" key="8">
    <source>
        <dbReference type="ARBA" id="ARBA00023136"/>
    </source>
</evidence>
<feature type="transmembrane region" description="Helical" evidence="10">
    <location>
        <begin position="686"/>
        <end position="708"/>
    </location>
</feature>
<dbReference type="Pfam" id="PF19055">
    <property type="entry name" value="ABC2_membrane_7"/>
    <property type="match status" value="1"/>
</dbReference>